<accession>A0A178YSN8</accession>
<gene>
    <name evidence="6" type="ORF">ATB98_11680</name>
</gene>
<dbReference type="InterPro" id="IPR037950">
    <property type="entry name" value="PgdA-like"/>
</dbReference>
<evidence type="ECO:0000256" key="4">
    <source>
        <dbReference type="ARBA" id="ARBA00032976"/>
    </source>
</evidence>
<dbReference type="OrthoDB" id="9784220at2"/>
<dbReference type="Proteomes" id="UP000078507">
    <property type="component" value="Unassembled WGS sequence"/>
</dbReference>
<dbReference type="RefSeq" id="WP_066867875.1">
    <property type="nucleotide sequence ID" value="NZ_LNQB01000034.1"/>
</dbReference>
<dbReference type="GO" id="GO:0016810">
    <property type="term" value="F:hydrolase activity, acting on carbon-nitrogen (but not peptide) bonds"/>
    <property type="evidence" value="ECO:0007669"/>
    <property type="project" value="InterPro"/>
</dbReference>
<dbReference type="PANTHER" id="PTHR47561">
    <property type="entry name" value="POLYSACCHARIDE DEACETYLASE FAMILY PROTEIN (AFU_ORTHOLOGUE AFUA_6G05030)"/>
    <property type="match status" value="1"/>
</dbReference>
<protein>
    <recommendedName>
        <fullName evidence="3">Chitooligosaccharide deacetylase</fullName>
    </recommendedName>
    <alternativeName>
        <fullName evidence="4">Nodulation protein B</fullName>
    </alternativeName>
</protein>
<reference evidence="6 7" key="1">
    <citation type="submission" date="2015-11" db="EMBL/GenBank/DDBJ databases">
        <title>Ensifer anhuiense sp. nov., an effective nitrogen fixation bacterium with Glycine soja.</title>
        <authorList>
            <person name="Yan H."/>
            <person name="Chen W."/>
        </authorList>
    </citation>
    <scope>NUCLEOTIDE SEQUENCE [LARGE SCALE GENOMIC DNA]</scope>
    <source>
        <strain evidence="6 7">LMG 7837</strain>
    </source>
</reference>
<evidence type="ECO:0000313" key="7">
    <source>
        <dbReference type="Proteomes" id="UP000078507"/>
    </source>
</evidence>
<comment type="caution">
    <text evidence="6">The sequence shown here is derived from an EMBL/GenBank/DDBJ whole genome shotgun (WGS) entry which is preliminary data.</text>
</comment>
<dbReference type="AlphaFoldDB" id="A0A178YSN8"/>
<dbReference type="CDD" id="cd10938">
    <property type="entry name" value="CE4_HpPgdA_like"/>
    <property type="match status" value="1"/>
</dbReference>
<feature type="domain" description="NodB homology" evidence="5">
    <location>
        <begin position="38"/>
        <end position="261"/>
    </location>
</feature>
<dbReference type="Pfam" id="PF01522">
    <property type="entry name" value="Polysacc_deac_1"/>
    <property type="match status" value="1"/>
</dbReference>
<dbReference type="GO" id="GO:0005975">
    <property type="term" value="P:carbohydrate metabolic process"/>
    <property type="evidence" value="ECO:0007669"/>
    <property type="project" value="InterPro"/>
</dbReference>
<dbReference type="InterPro" id="IPR011330">
    <property type="entry name" value="Glyco_hydro/deAcase_b/a-brl"/>
</dbReference>
<evidence type="ECO:0000313" key="6">
    <source>
        <dbReference type="EMBL" id="OAP50397.1"/>
    </source>
</evidence>
<evidence type="ECO:0000259" key="5">
    <source>
        <dbReference type="PROSITE" id="PS51677"/>
    </source>
</evidence>
<organism evidence="6 7">
    <name type="scientific">Sinorhizobium saheli</name>
    <dbReference type="NCBI Taxonomy" id="36856"/>
    <lineage>
        <taxon>Bacteria</taxon>
        <taxon>Pseudomonadati</taxon>
        <taxon>Pseudomonadota</taxon>
        <taxon>Alphaproteobacteria</taxon>
        <taxon>Hyphomicrobiales</taxon>
        <taxon>Rhizobiaceae</taxon>
        <taxon>Sinorhizobium/Ensifer group</taxon>
        <taxon>Sinorhizobium</taxon>
    </lineage>
</organism>
<proteinExistence type="inferred from homology"/>
<name>A0A178YSN8_SINSA</name>
<dbReference type="PANTHER" id="PTHR47561:SF1">
    <property type="entry name" value="POLYSACCHARIDE DEACETYLASE FAMILY PROTEIN (AFU_ORTHOLOGUE AFUA_6G05030)"/>
    <property type="match status" value="1"/>
</dbReference>
<keyword evidence="7" id="KW-1185">Reference proteome</keyword>
<dbReference type="SUPFAM" id="SSF88713">
    <property type="entry name" value="Glycoside hydrolase/deacetylase"/>
    <property type="match status" value="1"/>
</dbReference>
<dbReference type="Gene3D" id="3.20.20.370">
    <property type="entry name" value="Glycoside hydrolase/deacetylase"/>
    <property type="match status" value="1"/>
</dbReference>
<sequence length="304" mass="34590">MIDNPVPWPNGARCAVAFTFDIDTDSFLHLSFGAKMPDMVATTSWARYDEIALPRILQIYRETGIRQTFFYPAWCMERYPQLVDAILKDGHEIAHHGYIHESMSRLPSRDVELEWIVRGVEVIEKMTGKKPRGFRAPNYHFSRHTAAILAELGFEYDASLMDDDVPSLYETSGGNLIGLPSSGALDDWAQFVNNSEIGSVRSVRSPEEAKNTYMAEFEAAHEYGGMWIGVWHPWVSGRLARAGSMRTMIREMQGRGDVWIATMEEIAAHVRCLVARREWAPRRVKLPFYDRPLPANDIPPQGSR</sequence>
<dbReference type="STRING" id="36856.ATB98_11680"/>
<dbReference type="InterPro" id="IPR002509">
    <property type="entry name" value="NODB_dom"/>
</dbReference>
<evidence type="ECO:0000256" key="3">
    <source>
        <dbReference type="ARBA" id="ARBA00020071"/>
    </source>
</evidence>
<evidence type="ECO:0000256" key="1">
    <source>
        <dbReference type="ARBA" id="ARBA00003236"/>
    </source>
</evidence>
<comment type="function">
    <text evidence="1">Is involved in generating a small heat-stable compound (Nod), an acylated oligomer of N-acetylglucosamine, that stimulates mitosis in various plant protoplasts.</text>
</comment>
<dbReference type="EMBL" id="LNQB01000034">
    <property type="protein sequence ID" value="OAP50397.1"/>
    <property type="molecule type" value="Genomic_DNA"/>
</dbReference>
<comment type="similarity">
    <text evidence="2">Belongs to the polysaccharide deacetylase family.</text>
</comment>
<dbReference type="PROSITE" id="PS51677">
    <property type="entry name" value="NODB"/>
    <property type="match status" value="1"/>
</dbReference>
<evidence type="ECO:0000256" key="2">
    <source>
        <dbReference type="ARBA" id="ARBA00010973"/>
    </source>
</evidence>